<evidence type="ECO:0000259" key="10">
    <source>
        <dbReference type="Pfam" id="PF16916"/>
    </source>
</evidence>
<dbReference type="Gene3D" id="1.20.1510.10">
    <property type="entry name" value="Cation efflux protein transmembrane domain"/>
    <property type="match status" value="1"/>
</dbReference>
<feature type="transmembrane region" description="Helical" evidence="8">
    <location>
        <begin position="58"/>
        <end position="76"/>
    </location>
</feature>
<evidence type="ECO:0000256" key="3">
    <source>
        <dbReference type="ARBA" id="ARBA00022448"/>
    </source>
</evidence>
<dbReference type="EMBL" id="AP026561">
    <property type="protein sequence ID" value="BDP43564.1"/>
    <property type="molecule type" value="Genomic_DNA"/>
</dbReference>
<dbReference type="Pfam" id="PF16916">
    <property type="entry name" value="ZT_dimer"/>
    <property type="match status" value="1"/>
</dbReference>
<dbReference type="InterPro" id="IPR027469">
    <property type="entry name" value="Cation_efflux_TMD_sf"/>
</dbReference>
<evidence type="ECO:0000256" key="6">
    <source>
        <dbReference type="ARBA" id="ARBA00023065"/>
    </source>
</evidence>
<dbReference type="InterPro" id="IPR002524">
    <property type="entry name" value="Cation_efflux"/>
</dbReference>
<feature type="domain" description="Cation efflux protein transmembrane" evidence="9">
    <location>
        <begin position="28"/>
        <end position="213"/>
    </location>
</feature>
<dbReference type="SUPFAM" id="SSF161111">
    <property type="entry name" value="Cation efflux protein transmembrane domain-like"/>
    <property type="match status" value="1"/>
</dbReference>
<dbReference type="InterPro" id="IPR036837">
    <property type="entry name" value="Cation_efflux_CTD_sf"/>
</dbReference>
<dbReference type="InterPro" id="IPR058533">
    <property type="entry name" value="Cation_efflux_TM"/>
</dbReference>
<dbReference type="InterPro" id="IPR050681">
    <property type="entry name" value="CDF/SLC30A"/>
</dbReference>
<feature type="transmembrane region" description="Helical" evidence="8">
    <location>
        <begin position="25"/>
        <end position="46"/>
    </location>
</feature>
<feature type="domain" description="Cation efflux protein cytoplasmic" evidence="10">
    <location>
        <begin position="224"/>
        <end position="295"/>
    </location>
</feature>
<accession>A0ABN6RL19</accession>
<evidence type="ECO:0000256" key="7">
    <source>
        <dbReference type="ARBA" id="ARBA00023136"/>
    </source>
</evidence>
<evidence type="ECO:0000256" key="2">
    <source>
        <dbReference type="ARBA" id="ARBA00008873"/>
    </source>
</evidence>
<evidence type="ECO:0000256" key="4">
    <source>
        <dbReference type="ARBA" id="ARBA00022692"/>
    </source>
</evidence>
<dbReference type="PANTHER" id="PTHR11562:SF17">
    <property type="entry name" value="RE54080P-RELATED"/>
    <property type="match status" value="1"/>
</dbReference>
<evidence type="ECO:0000256" key="1">
    <source>
        <dbReference type="ARBA" id="ARBA00004141"/>
    </source>
</evidence>
<comment type="subcellular location">
    <subcellularLocation>
        <location evidence="1">Membrane</location>
        <topology evidence="1">Multi-pass membrane protein</topology>
    </subcellularLocation>
</comment>
<dbReference type="InterPro" id="IPR027470">
    <property type="entry name" value="Cation_efflux_CTD"/>
</dbReference>
<dbReference type="Proteomes" id="UP001064971">
    <property type="component" value="Plasmid pDAETH-1"/>
</dbReference>
<name>A0ABN6RL19_9DEIO</name>
<dbReference type="RefSeq" id="WP_264778039.1">
    <property type="nucleotide sequence ID" value="NZ_AP026561.1"/>
</dbReference>
<gene>
    <name evidence="11" type="ORF">DAETH_35330</name>
</gene>
<dbReference type="PANTHER" id="PTHR11562">
    <property type="entry name" value="CATION EFFLUX PROTEIN/ ZINC TRANSPORTER"/>
    <property type="match status" value="1"/>
</dbReference>
<keyword evidence="11" id="KW-0614">Plasmid</keyword>
<organism evidence="11 12">
    <name type="scientific">Deinococcus aetherius</name>
    <dbReference type="NCBI Taxonomy" id="200252"/>
    <lineage>
        <taxon>Bacteria</taxon>
        <taxon>Thermotogati</taxon>
        <taxon>Deinococcota</taxon>
        <taxon>Deinococci</taxon>
        <taxon>Deinococcales</taxon>
        <taxon>Deinococcaceae</taxon>
        <taxon>Deinococcus</taxon>
    </lineage>
</organism>
<dbReference type="Pfam" id="PF01545">
    <property type="entry name" value="Cation_efflux"/>
    <property type="match status" value="1"/>
</dbReference>
<keyword evidence="6" id="KW-0406">Ion transport</keyword>
<feature type="transmembrane region" description="Helical" evidence="8">
    <location>
        <begin position="127"/>
        <end position="148"/>
    </location>
</feature>
<keyword evidence="3" id="KW-0813">Transport</keyword>
<evidence type="ECO:0000256" key="8">
    <source>
        <dbReference type="SAM" id="Phobius"/>
    </source>
</evidence>
<protein>
    <submittedName>
        <fullName evidence="11">Cobalt transporter</fullName>
    </submittedName>
</protein>
<proteinExistence type="inferred from homology"/>
<dbReference type="SUPFAM" id="SSF160240">
    <property type="entry name" value="Cation efflux protein cytoplasmic domain-like"/>
    <property type="match status" value="1"/>
</dbReference>
<geneLocation type="plasmid" evidence="11 12">
    <name>pDAETH-1</name>
</geneLocation>
<keyword evidence="5 8" id="KW-1133">Transmembrane helix</keyword>
<evidence type="ECO:0000313" key="11">
    <source>
        <dbReference type="EMBL" id="BDP43564.1"/>
    </source>
</evidence>
<keyword evidence="4 8" id="KW-0812">Transmembrane</keyword>
<feature type="transmembrane region" description="Helical" evidence="8">
    <location>
        <begin position="97"/>
        <end position="115"/>
    </location>
</feature>
<sequence>MAHTHGHDHGHAHGHSHAPANYGRAFALGILLNVGFVAVELVYGVLSRSLALVADAGHNASDVLGLLLAWGAYLLARRRPSVRHTYGLRRGTILASLANAVLLLVAVGAILLEAVRRLGDPRPVEGGTVIAVAAVGILVNGVTAYLFASGSKDDLNLRGAFQHMLADALVSLGVVVAGGLILLTGWRWLDPLVSIVVAVVITLGTWGLLRDSLNLALDAVPENVDPGAVRTYLEGLPGVAAVHDLHVWGMSTTETALTAHLVMPGGVPDDAFYTRLQHDLEGSFGIEHVTVQVERRADACHLVSDDVV</sequence>
<reference evidence="11" key="1">
    <citation type="submission" date="2022-07" db="EMBL/GenBank/DDBJ databases">
        <title>Complete Genome Sequence of the Radioresistant Bacterium Deinococcus aetherius ST0316, Isolated from the Air Dust collected in Lower Stratosphere above Japan.</title>
        <authorList>
            <person name="Satoh K."/>
            <person name="Hagiwara K."/>
            <person name="Katsumata K."/>
            <person name="Kubo A."/>
            <person name="Yokobori S."/>
            <person name="Yamagishi A."/>
            <person name="Oono Y."/>
            <person name="Narumi I."/>
        </authorList>
    </citation>
    <scope>NUCLEOTIDE SEQUENCE</scope>
    <source>
        <strain evidence="11">ST0316</strain>
        <plasmid evidence="11">pDAETH-1</plasmid>
    </source>
</reference>
<evidence type="ECO:0000259" key="9">
    <source>
        <dbReference type="Pfam" id="PF01545"/>
    </source>
</evidence>
<comment type="similarity">
    <text evidence="2">Belongs to the cation diffusion facilitator (CDF) transporter (TC 2.A.4) family. SLC30A subfamily.</text>
</comment>
<feature type="transmembrane region" description="Helical" evidence="8">
    <location>
        <begin position="192"/>
        <end position="209"/>
    </location>
</feature>
<dbReference type="NCBIfam" id="TIGR01297">
    <property type="entry name" value="CDF"/>
    <property type="match status" value="1"/>
</dbReference>
<feature type="transmembrane region" description="Helical" evidence="8">
    <location>
        <begin position="168"/>
        <end position="186"/>
    </location>
</feature>
<keyword evidence="7 8" id="KW-0472">Membrane</keyword>
<keyword evidence="12" id="KW-1185">Reference proteome</keyword>
<evidence type="ECO:0000313" key="12">
    <source>
        <dbReference type="Proteomes" id="UP001064971"/>
    </source>
</evidence>
<evidence type="ECO:0000256" key="5">
    <source>
        <dbReference type="ARBA" id="ARBA00022989"/>
    </source>
</evidence>